<dbReference type="AlphaFoldDB" id="A0A229UL28"/>
<reference evidence="4 5" key="1">
    <citation type="submission" date="2017-07" db="EMBL/GenBank/DDBJ databases">
        <title>Genome sequencing and assembly of Paenibacillus rigui.</title>
        <authorList>
            <person name="Mayilraj S."/>
        </authorList>
    </citation>
    <scope>NUCLEOTIDE SEQUENCE [LARGE SCALE GENOMIC DNA]</scope>
    <source>
        <strain evidence="4 5">JCM 16352</strain>
    </source>
</reference>
<dbReference type="Gene3D" id="3.30.1450.10">
    <property type="match status" value="1"/>
</dbReference>
<keyword evidence="1 3" id="KW-0732">Signal</keyword>
<dbReference type="RefSeq" id="WP_094016998.1">
    <property type="nucleotide sequence ID" value="NZ_NMQW01000034.1"/>
</dbReference>
<comment type="caution">
    <text evidence="4">The sequence shown here is derived from an EMBL/GenBank/DDBJ whole genome shotgun (WGS) entry which is preliminary data.</text>
</comment>
<evidence type="ECO:0000256" key="3">
    <source>
        <dbReference type="SAM" id="SignalP"/>
    </source>
</evidence>
<gene>
    <name evidence="4" type="ORF">CF651_21815</name>
</gene>
<protein>
    <recommendedName>
        <fullName evidence="6">DUF3862 domain-containing protein</fullName>
    </recommendedName>
</protein>
<sequence>MRKLGFILAIVTAITVLLAGCNTSSNGGNKPATPPQAATITKAEYDQIDDKSTYEDAVKIIGGEGKIISESGTKGNPDYSVTYQFPAEGKENANAKLTFRNNKLISKSESGL</sequence>
<dbReference type="InterPro" id="IPR037873">
    <property type="entry name" value="BamE-like"/>
</dbReference>
<proteinExistence type="predicted"/>
<evidence type="ECO:0008006" key="6">
    <source>
        <dbReference type="Google" id="ProtNLM"/>
    </source>
</evidence>
<evidence type="ECO:0000313" key="5">
    <source>
        <dbReference type="Proteomes" id="UP000215509"/>
    </source>
</evidence>
<dbReference type="Proteomes" id="UP000215509">
    <property type="component" value="Unassembled WGS sequence"/>
</dbReference>
<feature type="region of interest" description="Disordered" evidence="2">
    <location>
        <begin position="24"/>
        <end position="44"/>
    </location>
</feature>
<feature type="chain" id="PRO_5039104237" description="DUF3862 domain-containing protein" evidence="3">
    <location>
        <begin position="20"/>
        <end position="112"/>
    </location>
</feature>
<dbReference type="OrthoDB" id="2665896at2"/>
<feature type="signal peptide" evidence="3">
    <location>
        <begin position="1"/>
        <end position="19"/>
    </location>
</feature>
<dbReference type="EMBL" id="NMQW01000034">
    <property type="protein sequence ID" value="OXM84083.1"/>
    <property type="molecule type" value="Genomic_DNA"/>
</dbReference>
<dbReference type="PROSITE" id="PS51257">
    <property type="entry name" value="PROKAR_LIPOPROTEIN"/>
    <property type="match status" value="1"/>
</dbReference>
<evidence type="ECO:0000256" key="1">
    <source>
        <dbReference type="ARBA" id="ARBA00022729"/>
    </source>
</evidence>
<keyword evidence="5" id="KW-1185">Reference proteome</keyword>
<organism evidence="4 5">
    <name type="scientific">Paenibacillus rigui</name>
    <dbReference type="NCBI Taxonomy" id="554312"/>
    <lineage>
        <taxon>Bacteria</taxon>
        <taxon>Bacillati</taxon>
        <taxon>Bacillota</taxon>
        <taxon>Bacilli</taxon>
        <taxon>Bacillales</taxon>
        <taxon>Paenibacillaceae</taxon>
        <taxon>Paenibacillus</taxon>
    </lineage>
</organism>
<evidence type="ECO:0000256" key="2">
    <source>
        <dbReference type="SAM" id="MobiDB-lite"/>
    </source>
</evidence>
<name>A0A229UL28_9BACL</name>
<accession>A0A229UL28</accession>
<evidence type="ECO:0000313" key="4">
    <source>
        <dbReference type="EMBL" id="OXM84083.1"/>
    </source>
</evidence>